<comment type="caution">
    <text evidence="3">The sequence shown here is derived from an EMBL/GenBank/DDBJ whole genome shotgun (WGS) entry which is preliminary data.</text>
</comment>
<keyword evidence="4" id="KW-1185">Reference proteome</keyword>
<proteinExistence type="predicted"/>
<dbReference type="InterPro" id="IPR016167">
    <property type="entry name" value="FAD-bd_PCMH_sub1"/>
</dbReference>
<dbReference type="EMBL" id="RCWJ01000001">
    <property type="protein sequence ID" value="RLQ85646.1"/>
    <property type="molecule type" value="Genomic_DNA"/>
</dbReference>
<dbReference type="PANTHER" id="PTHR43762:SF1">
    <property type="entry name" value="D-ARABINONO-1,4-LACTONE OXIDASE"/>
    <property type="match status" value="1"/>
</dbReference>
<evidence type="ECO:0000256" key="1">
    <source>
        <dbReference type="ARBA" id="ARBA00023002"/>
    </source>
</evidence>
<protein>
    <submittedName>
        <fullName evidence="3">FAD-binding protein</fullName>
    </submittedName>
</protein>
<name>A0A3L7J4N1_9MICO</name>
<dbReference type="RefSeq" id="WP_121658011.1">
    <property type="nucleotide sequence ID" value="NZ_BMEK01000001.1"/>
</dbReference>
<dbReference type="InterPro" id="IPR007173">
    <property type="entry name" value="ALO_C"/>
</dbReference>
<organism evidence="3 4">
    <name type="scientific">Mycetocola zhadangensis</name>
    <dbReference type="NCBI Taxonomy" id="1164595"/>
    <lineage>
        <taxon>Bacteria</taxon>
        <taxon>Bacillati</taxon>
        <taxon>Actinomycetota</taxon>
        <taxon>Actinomycetes</taxon>
        <taxon>Micrococcales</taxon>
        <taxon>Microbacteriaceae</taxon>
        <taxon>Mycetocola</taxon>
    </lineage>
</organism>
<evidence type="ECO:0000313" key="4">
    <source>
        <dbReference type="Proteomes" id="UP000282460"/>
    </source>
</evidence>
<dbReference type="PIRSF" id="PIRSF000136">
    <property type="entry name" value="LGO_GLO"/>
    <property type="match status" value="1"/>
</dbReference>
<feature type="domain" description="FAD-binding PCMH-type" evidence="2">
    <location>
        <begin position="15"/>
        <end position="185"/>
    </location>
</feature>
<dbReference type="Proteomes" id="UP000282460">
    <property type="component" value="Unassembled WGS sequence"/>
</dbReference>
<dbReference type="InterPro" id="IPR016171">
    <property type="entry name" value="Vanillyl_alc_oxidase_C-sub2"/>
</dbReference>
<dbReference type="Gene3D" id="3.30.70.2520">
    <property type="match status" value="1"/>
</dbReference>
<dbReference type="InterPro" id="IPR016169">
    <property type="entry name" value="FAD-bd_PCMH_sub2"/>
</dbReference>
<sequence length="437" mass="47739">MTATGAIWHNWARTEKVRPLRVERPRTTAALQRAVRAAAGSGIPIKAIGAGHSFTGIAVAPGIQLDLEDLSGLVGEPTADGRVTLLAGTRLHEIPRLLAPFGLAMENLGDIDAQSISGAISTGTHGTGARFSGISAQVRGVVMVTATGDLLEINDGSAAELLPAVVLGLGALGILAQVTVQCVPRFLLQAVERAEPLEEVLDTALERAADADHFEFYWFPHTTTALTKTNTRLPAGSRRKPLNSVSRFVDDTVVANGLYRVTCAAGVVLPPLIPRVNRIADKLMGNRSFTDLSHRVFTTKRTVRFREMEYGIPAEHVPAAVRDIDELIKRKKWQISFPIEVRFAAADDLWLSTAHGRATGYIAVHRYYRERPTAYFAAVEAILRGYGGRPHWGKMHTQDATDLESLYPRFGDFVAARDQLDPRRLFGNPYLERVLGR</sequence>
<dbReference type="Gene3D" id="1.10.45.10">
    <property type="entry name" value="Vanillyl-alcohol Oxidase, Chain A, domain 4"/>
    <property type="match status" value="1"/>
</dbReference>
<dbReference type="InterPro" id="IPR006094">
    <property type="entry name" value="Oxid_FAD_bind_N"/>
</dbReference>
<gene>
    <name evidence="3" type="ORF">D9V28_01850</name>
</gene>
<evidence type="ECO:0000313" key="3">
    <source>
        <dbReference type="EMBL" id="RLQ85646.1"/>
    </source>
</evidence>
<dbReference type="NCBIfam" id="TIGR01679">
    <property type="entry name" value="bact_FAD_ox"/>
    <property type="match status" value="1"/>
</dbReference>
<dbReference type="InterPro" id="IPR016166">
    <property type="entry name" value="FAD-bd_PCMH"/>
</dbReference>
<reference evidence="3 4" key="1">
    <citation type="submission" date="2018-10" db="EMBL/GenBank/DDBJ databases">
        <authorList>
            <person name="Li J."/>
        </authorList>
    </citation>
    <scope>NUCLEOTIDE SEQUENCE [LARGE SCALE GENOMIC DNA]</scope>
    <source>
        <strain evidence="3 4">ZD1-4</strain>
    </source>
</reference>
<dbReference type="OrthoDB" id="9800184at2"/>
<accession>A0A3L7J4N1</accession>
<dbReference type="InterPro" id="IPR036318">
    <property type="entry name" value="FAD-bd_PCMH-like_sf"/>
</dbReference>
<dbReference type="GO" id="GO:0071949">
    <property type="term" value="F:FAD binding"/>
    <property type="evidence" value="ECO:0007669"/>
    <property type="project" value="InterPro"/>
</dbReference>
<dbReference type="AlphaFoldDB" id="A0A3L7J4N1"/>
<dbReference type="Gene3D" id="3.30.43.10">
    <property type="entry name" value="Uridine Diphospho-n-acetylenolpyruvylglucosamine Reductase, domain 2"/>
    <property type="match status" value="1"/>
</dbReference>
<dbReference type="Pfam" id="PF01565">
    <property type="entry name" value="FAD_binding_4"/>
    <property type="match status" value="1"/>
</dbReference>
<dbReference type="SUPFAM" id="SSF56176">
    <property type="entry name" value="FAD-binding/transporter-associated domain-like"/>
    <property type="match status" value="1"/>
</dbReference>
<evidence type="ECO:0000259" key="2">
    <source>
        <dbReference type="PROSITE" id="PS51387"/>
    </source>
</evidence>
<dbReference type="InterPro" id="IPR010031">
    <property type="entry name" value="FAD_lactone_oxidase-like"/>
</dbReference>
<dbReference type="GO" id="GO:0080049">
    <property type="term" value="F:L-gulono-1,4-lactone dehydrogenase activity"/>
    <property type="evidence" value="ECO:0007669"/>
    <property type="project" value="TreeGrafter"/>
</dbReference>
<dbReference type="GO" id="GO:0016020">
    <property type="term" value="C:membrane"/>
    <property type="evidence" value="ECO:0007669"/>
    <property type="project" value="InterPro"/>
</dbReference>
<dbReference type="PROSITE" id="PS51387">
    <property type="entry name" value="FAD_PCMH"/>
    <property type="match status" value="1"/>
</dbReference>
<keyword evidence="1" id="KW-0560">Oxidoreductase</keyword>
<dbReference type="GO" id="GO:0003885">
    <property type="term" value="F:D-arabinono-1,4-lactone oxidase activity"/>
    <property type="evidence" value="ECO:0007669"/>
    <property type="project" value="InterPro"/>
</dbReference>
<dbReference type="Pfam" id="PF04030">
    <property type="entry name" value="ALO"/>
    <property type="match status" value="1"/>
</dbReference>
<dbReference type="PANTHER" id="PTHR43762">
    <property type="entry name" value="L-GULONOLACTONE OXIDASE"/>
    <property type="match status" value="1"/>
</dbReference>
<dbReference type="Gene3D" id="3.30.465.10">
    <property type="match status" value="1"/>
</dbReference>